<dbReference type="GO" id="GO:0016151">
    <property type="term" value="F:nickel cation binding"/>
    <property type="evidence" value="ECO:0007669"/>
    <property type="project" value="InterPro"/>
</dbReference>
<accession>A0A2M7RBA7</accession>
<evidence type="ECO:0000256" key="1">
    <source>
        <dbReference type="ARBA" id="ARBA00022596"/>
    </source>
</evidence>
<gene>
    <name evidence="4" type="ORF">COY67_03405</name>
</gene>
<evidence type="ECO:0000313" key="4">
    <source>
        <dbReference type="EMBL" id="PIY93944.1"/>
    </source>
</evidence>
<dbReference type="GO" id="GO:0051604">
    <property type="term" value="P:protein maturation"/>
    <property type="evidence" value="ECO:0007669"/>
    <property type="project" value="InterPro"/>
</dbReference>
<comment type="caution">
    <text evidence="4">The sequence shown here is derived from an EMBL/GenBank/DDBJ whole genome shotgun (WGS) entry which is preliminary data.</text>
</comment>
<evidence type="ECO:0008006" key="6">
    <source>
        <dbReference type="Google" id="ProtNLM"/>
    </source>
</evidence>
<keyword evidence="3" id="KW-0862">Zinc</keyword>
<dbReference type="Proteomes" id="UP000228689">
    <property type="component" value="Unassembled WGS sequence"/>
</dbReference>
<evidence type="ECO:0000256" key="3">
    <source>
        <dbReference type="ARBA" id="ARBA00022833"/>
    </source>
</evidence>
<evidence type="ECO:0000256" key="2">
    <source>
        <dbReference type="ARBA" id="ARBA00022723"/>
    </source>
</evidence>
<dbReference type="EMBL" id="PFMC01000080">
    <property type="protein sequence ID" value="PIY93944.1"/>
    <property type="molecule type" value="Genomic_DNA"/>
</dbReference>
<proteinExistence type="predicted"/>
<organism evidence="4 5">
    <name type="scientific">Candidatus Komeilibacteria bacterium CG_4_10_14_0_8_um_filter_37_78</name>
    <dbReference type="NCBI Taxonomy" id="1974471"/>
    <lineage>
        <taxon>Bacteria</taxon>
        <taxon>Candidatus Komeiliibacteriota</taxon>
    </lineage>
</organism>
<dbReference type="AlphaFoldDB" id="A0A2M7RBA7"/>
<dbReference type="Pfam" id="PF01155">
    <property type="entry name" value="HypA"/>
    <property type="match status" value="1"/>
</dbReference>
<reference evidence="5" key="1">
    <citation type="submission" date="2017-09" db="EMBL/GenBank/DDBJ databases">
        <title>Depth-based differentiation of microbial function through sediment-hosted aquifers and enrichment of novel symbionts in the deep terrestrial subsurface.</title>
        <authorList>
            <person name="Probst A.J."/>
            <person name="Ladd B."/>
            <person name="Jarett J.K."/>
            <person name="Geller-Mcgrath D.E."/>
            <person name="Sieber C.M.K."/>
            <person name="Emerson J.B."/>
            <person name="Anantharaman K."/>
            <person name="Thomas B.C."/>
            <person name="Malmstrom R."/>
            <person name="Stieglmeier M."/>
            <person name="Klingl A."/>
            <person name="Woyke T."/>
            <person name="Ryan C.M."/>
            <person name="Banfield J.F."/>
        </authorList>
    </citation>
    <scope>NUCLEOTIDE SEQUENCE [LARGE SCALE GENOMIC DNA]</scope>
</reference>
<name>A0A2M7RBA7_9BACT</name>
<evidence type="ECO:0000313" key="5">
    <source>
        <dbReference type="Proteomes" id="UP000228689"/>
    </source>
</evidence>
<sequence>MHDLHEADKILKVVLAKAEENNLKQVDQIEIKLGQIEEHGEIINPDNLAFNIRNLAKGTIAADAEINIVEIGGDIWELVSIEGI</sequence>
<protein>
    <recommendedName>
        <fullName evidence="6">Hydrogenase nickel incorporation protein HypA</fullName>
    </recommendedName>
</protein>
<dbReference type="Gene3D" id="3.30.2320.50">
    <property type="match status" value="1"/>
</dbReference>
<dbReference type="InterPro" id="IPR000688">
    <property type="entry name" value="HypA/HybF"/>
</dbReference>
<keyword evidence="1" id="KW-0533">Nickel</keyword>
<keyword evidence="2" id="KW-0479">Metal-binding</keyword>